<evidence type="ECO:0000313" key="2">
    <source>
        <dbReference type="Proteomes" id="UP001050691"/>
    </source>
</evidence>
<dbReference type="EMBL" id="BPWL01000010">
    <property type="protein sequence ID" value="GJJ14719.1"/>
    <property type="molecule type" value="Genomic_DNA"/>
</dbReference>
<protein>
    <submittedName>
        <fullName evidence="1">Uncharacterized protein</fullName>
    </submittedName>
</protein>
<name>A0AAV5ANI9_9AGAM</name>
<gene>
    <name evidence="1" type="ORF">Clacol_008986</name>
</gene>
<evidence type="ECO:0000313" key="1">
    <source>
        <dbReference type="EMBL" id="GJJ14719.1"/>
    </source>
</evidence>
<proteinExistence type="predicted"/>
<organism evidence="1 2">
    <name type="scientific">Clathrus columnatus</name>
    <dbReference type="NCBI Taxonomy" id="1419009"/>
    <lineage>
        <taxon>Eukaryota</taxon>
        <taxon>Fungi</taxon>
        <taxon>Dikarya</taxon>
        <taxon>Basidiomycota</taxon>
        <taxon>Agaricomycotina</taxon>
        <taxon>Agaricomycetes</taxon>
        <taxon>Phallomycetidae</taxon>
        <taxon>Phallales</taxon>
        <taxon>Clathraceae</taxon>
        <taxon>Clathrus</taxon>
    </lineage>
</organism>
<reference evidence="1" key="1">
    <citation type="submission" date="2021-10" db="EMBL/GenBank/DDBJ databases">
        <title>De novo Genome Assembly of Clathrus columnatus (Basidiomycota, Fungi) Using Illumina and Nanopore Sequence Data.</title>
        <authorList>
            <person name="Ogiso-Tanaka E."/>
            <person name="Itagaki H."/>
            <person name="Hosoya T."/>
            <person name="Hosaka K."/>
        </authorList>
    </citation>
    <scope>NUCLEOTIDE SEQUENCE</scope>
    <source>
        <strain evidence="1">MO-923</strain>
    </source>
</reference>
<dbReference type="Proteomes" id="UP001050691">
    <property type="component" value="Unassembled WGS sequence"/>
</dbReference>
<sequence length="76" mass="8469">MSLLSGIISGSLVAGGLQEPEVPAPPPASVRIHRNPRKEFLIQRWNDEIAGLFRSVLRMDRQISEFGRKIIGDTDK</sequence>
<dbReference type="AlphaFoldDB" id="A0AAV5ANI9"/>
<comment type="caution">
    <text evidence="1">The sequence shown here is derived from an EMBL/GenBank/DDBJ whole genome shotgun (WGS) entry which is preliminary data.</text>
</comment>
<accession>A0AAV5ANI9</accession>
<keyword evidence="2" id="KW-1185">Reference proteome</keyword>